<organism evidence="2 3">
    <name type="scientific">Phytoactinopolyspora halotolerans</name>
    <dbReference type="NCBI Taxonomy" id="1981512"/>
    <lineage>
        <taxon>Bacteria</taxon>
        <taxon>Bacillati</taxon>
        <taxon>Actinomycetota</taxon>
        <taxon>Actinomycetes</taxon>
        <taxon>Jiangellales</taxon>
        <taxon>Jiangellaceae</taxon>
        <taxon>Phytoactinopolyspora</taxon>
    </lineage>
</organism>
<dbReference type="EMBL" id="JAAGOA010000001">
    <property type="protein sequence ID" value="NED98942.1"/>
    <property type="molecule type" value="Genomic_DNA"/>
</dbReference>
<dbReference type="GO" id="GO:0004519">
    <property type="term" value="F:endonuclease activity"/>
    <property type="evidence" value="ECO:0007669"/>
    <property type="project" value="UniProtKB-KW"/>
</dbReference>
<feature type="domain" description="Putative restriction endonuclease" evidence="1">
    <location>
        <begin position="17"/>
        <end position="168"/>
    </location>
</feature>
<sequence length="185" mass="20234">MTTMAVMPRATDDWTVDDLAQLPEDDGLRYELIDGTLIVSPAPRPIHQRACARLSFLLQASCPPDLEVFFAPLDWQPDNRNSLEPDLLVVAGEDVGEENISAPLKLAVEILSPSSRLRDTTLKYAKYAEGGVESYWIVDPGVPSIVAYDLRDGTYVQAASGTGSDDVLLKRPHPVTVTPSDLVTR</sequence>
<reference evidence="2 3" key="1">
    <citation type="submission" date="2020-02" db="EMBL/GenBank/DDBJ databases">
        <authorList>
            <person name="Li X.-J."/>
            <person name="Han X.-M."/>
        </authorList>
    </citation>
    <scope>NUCLEOTIDE SEQUENCE [LARGE SCALE GENOMIC DNA]</scope>
    <source>
        <strain evidence="2 3">CCTCC AB 2017055</strain>
    </source>
</reference>
<dbReference type="PANTHER" id="PTHR34107">
    <property type="entry name" value="SLL0198 PROTEIN-RELATED"/>
    <property type="match status" value="1"/>
</dbReference>
<evidence type="ECO:0000259" key="1">
    <source>
        <dbReference type="Pfam" id="PF05685"/>
    </source>
</evidence>
<dbReference type="InterPro" id="IPR012296">
    <property type="entry name" value="Nuclease_put_TT1808"/>
</dbReference>
<evidence type="ECO:0000313" key="2">
    <source>
        <dbReference type="EMBL" id="NED98942.1"/>
    </source>
</evidence>
<dbReference type="Proteomes" id="UP000475214">
    <property type="component" value="Unassembled WGS sequence"/>
</dbReference>
<dbReference type="AlphaFoldDB" id="A0A6L9S1K6"/>
<dbReference type="InterPro" id="IPR011335">
    <property type="entry name" value="Restrct_endonuc-II-like"/>
</dbReference>
<gene>
    <name evidence="2" type="ORF">G1H10_02030</name>
</gene>
<accession>A0A6L9S1K6</accession>
<dbReference type="PANTHER" id="PTHR34107:SF4">
    <property type="entry name" value="SLL1222 PROTEIN"/>
    <property type="match status" value="1"/>
</dbReference>
<dbReference type="SUPFAM" id="SSF52980">
    <property type="entry name" value="Restriction endonuclease-like"/>
    <property type="match status" value="1"/>
</dbReference>
<name>A0A6L9S1K6_9ACTN</name>
<protein>
    <submittedName>
        <fullName evidence="2">Uma2 family endonuclease</fullName>
    </submittedName>
</protein>
<comment type="caution">
    <text evidence="2">The sequence shown here is derived from an EMBL/GenBank/DDBJ whole genome shotgun (WGS) entry which is preliminary data.</text>
</comment>
<dbReference type="Pfam" id="PF05685">
    <property type="entry name" value="Uma2"/>
    <property type="match status" value="1"/>
</dbReference>
<keyword evidence="2" id="KW-0540">Nuclease</keyword>
<keyword evidence="2" id="KW-0378">Hydrolase</keyword>
<keyword evidence="2" id="KW-0255">Endonuclease</keyword>
<dbReference type="Gene3D" id="3.90.1570.10">
    <property type="entry name" value="tt1808, chain A"/>
    <property type="match status" value="1"/>
</dbReference>
<proteinExistence type="predicted"/>
<evidence type="ECO:0000313" key="3">
    <source>
        <dbReference type="Proteomes" id="UP000475214"/>
    </source>
</evidence>
<dbReference type="InterPro" id="IPR008538">
    <property type="entry name" value="Uma2"/>
</dbReference>
<keyword evidence="3" id="KW-1185">Reference proteome</keyword>
<dbReference type="CDD" id="cd06260">
    <property type="entry name" value="DUF820-like"/>
    <property type="match status" value="1"/>
</dbReference>